<sequence length="90" mass="9975">MSHKAPTADEPERIVIEAGCDSLELVCARYAKTISTLKRQLKIASDSKAEHKEEAKESTGNGFLMRLKYFCAGLLSGIIGIVFTFIKLRK</sequence>
<keyword evidence="1" id="KW-1133">Transmembrane helix</keyword>
<comment type="caution">
    <text evidence="2">The sequence shown here is derived from an EMBL/GenBank/DDBJ whole genome shotgun (WGS) entry which is preliminary data.</text>
</comment>
<reference evidence="2 3" key="1">
    <citation type="submission" date="2009-10" db="EMBL/GenBank/DDBJ databases">
        <authorList>
            <person name="Qin X."/>
            <person name="Bachman B."/>
            <person name="Battles P."/>
            <person name="Bell A."/>
            <person name="Bess C."/>
            <person name="Bickham C."/>
            <person name="Chaboub L."/>
            <person name="Chen D."/>
            <person name="Coyle M."/>
            <person name="Deiros D.R."/>
            <person name="Dinh H."/>
            <person name="Forbes L."/>
            <person name="Fowler G."/>
            <person name="Francisco L."/>
            <person name="Fu Q."/>
            <person name="Gubbala S."/>
            <person name="Hale W."/>
            <person name="Han Y."/>
            <person name="Hemphill L."/>
            <person name="Highlander S.K."/>
            <person name="Hirani K."/>
            <person name="Hogues M."/>
            <person name="Jackson L."/>
            <person name="Jakkamsetti A."/>
            <person name="Javaid M."/>
            <person name="Jiang H."/>
            <person name="Korchina V."/>
            <person name="Kovar C."/>
            <person name="Lara F."/>
            <person name="Lee S."/>
            <person name="Mata R."/>
            <person name="Mathew T."/>
            <person name="Moen C."/>
            <person name="Morales K."/>
            <person name="Munidasa M."/>
            <person name="Nazareth L."/>
            <person name="Ngo R."/>
            <person name="Nguyen L."/>
            <person name="Okwuonu G."/>
            <person name="Ongeri F."/>
            <person name="Patil S."/>
            <person name="Petrosino J."/>
            <person name="Pham C."/>
            <person name="Pham P."/>
            <person name="Pu L.-L."/>
            <person name="Puazo M."/>
            <person name="Raj R."/>
            <person name="Reid J."/>
            <person name="Rouhana J."/>
            <person name="Saada N."/>
            <person name="Shang Y."/>
            <person name="Simmons D."/>
            <person name="Thornton R."/>
            <person name="Warren J."/>
            <person name="Weissenberger G."/>
            <person name="Zhang J."/>
            <person name="Zhang L."/>
            <person name="Zhou C."/>
            <person name="Zhu D."/>
            <person name="Muzny D."/>
            <person name="Worley K."/>
            <person name="Gibbs R."/>
        </authorList>
    </citation>
    <scope>NUCLEOTIDE SEQUENCE [LARGE SCALE GENOMIC DNA]</scope>
    <source>
        <strain evidence="2 3">DSM 17361</strain>
    </source>
</reference>
<dbReference type="EMBL" id="ACKS01000095">
    <property type="protein sequence ID" value="EFA43061.1"/>
    <property type="molecule type" value="Genomic_DNA"/>
</dbReference>
<protein>
    <submittedName>
        <fullName evidence="2">Uncharacterized protein</fullName>
    </submittedName>
</protein>
<accession>D1PZW7</accession>
<keyword evidence="1" id="KW-0472">Membrane</keyword>
<keyword evidence="3" id="KW-1185">Reference proteome</keyword>
<dbReference type="OrthoDB" id="1072870at2"/>
<feature type="transmembrane region" description="Helical" evidence="1">
    <location>
        <begin position="67"/>
        <end position="86"/>
    </location>
</feature>
<keyword evidence="1" id="KW-0812">Transmembrane</keyword>
<dbReference type="HOGENOM" id="CLU_2438313_0_0_10"/>
<evidence type="ECO:0000256" key="1">
    <source>
        <dbReference type="SAM" id="Phobius"/>
    </source>
</evidence>
<proteinExistence type="predicted"/>
<evidence type="ECO:0000313" key="3">
    <source>
        <dbReference type="Proteomes" id="UP000003160"/>
    </source>
</evidence>
<dbReference type="AlphaFoldDB" id="D1PZW7"/>
<organism evidence="2 3">
    <name type="scientific">Hallella bergensis DSM 17361</name>
    <dbReference type="NCBI Taxonomy" id="585502"/>
    <lineage>
        <taxon>Bacteria</taxon>
        <taxon>Pseudomonadati</taxon>
        <taxon>Bacteroidota</taxon>
        <taxon>Bacteroidia</taxon>
        <taxon>Bacteroidales</taxon>
        <taxon>Prevotellaceae</taxon>
        <taxon>Hallella</taxon>
    </lineage>
</organism>
<evidence type="ECO:0000313" key="2">
    <source>
        <dbReference type="EMBL" id="EFA43061.1"/>
    </source>
</evidence>
<name>D1PZW7_9BACT</name>
<dbReference type="Proteomes" id="UP000003160">
    <property type="component" value="Unassembled WGS sequence"/>
</dbReference>
<gene>
    <name evidence="2" type="ORF">HMPREF0645_2502</name>
</gene>